<comment type="similarity">
    <text evidence="3">Belongs to the glycosyl hydrolase 5 (cellulase A) family.</text>
</comment>
<dbReference type="InterPro" id="IPR017853">
    <property type="entry name" value="GH"/>
</dbReference>
<evidence type="ECO:0000256" key="1">
    <source>
        <dbReference type="ARBA" id="ARBA00001678"/>
    </source>
</evidence>
<accession>A0A9W7MLF3</accession>
<dbReference type="OrthoDB" id="406631at2759"/>
<dbReference type="EMBL" id="BSYR01000054">
    <property type="protein sequence ID" value="GMJ09248.1"/>
    <property type="molecule type" value="Genomic_DNA"/>
</dbReference>
<proteinExistence type="inferred from homology"/>
<comment type="catalytic activity">
    <reaction evidence="1">
        <text>Random hydrolysis of (1-&gt;4)-beta-D-mannosidic linkages in mannans, galactomannans and glucomannans.</text>
        <dbReference type="EC" id="3.2.1.78"/>
    </reaction>
</comment>
<evidence type="ECO:0000256" key="3">
    <source>
        <dbReference type="ARBA" id="ARBA00005641"/>
    </source>
</evidence>
<evidence type="ECO:0000259" key="9">
    <source>
        <dbReference type="Pfam" id="PF26410"/>
    </source>
</evidence>
<gene>
    <name evidence="10" type="ORF">HRI_004594100</name>
</gene>
<comment type="subcellular location">
    <subcellularLocation>
        <location evidence="2">Secreted</location>
    </subcellularLocation>
</comment>
<evidence type="ECO:0000256" key="6">
    <source>
        <dbReference type="ARBA" id="ARBA00022729"/>
    </source>
</evidence>
<feature type="domain" description="Glycoside hydrolase family 5" evidence="9">
    <location>
        <begin position="93"/>
        <end position="429"/>
    </location>
</feature>
<dbReference type="FunFam" id="3.20.20.80:FF:000012">
    <property type="entry name" value="Mannan endo-1,4-beta-mannosidase 6"/>
    <property type="match status" value="1"/>
</dbReference>
<dbReference type="PANTHER" id="PTHR31451:SF39">
    <property type="entry name" value="MANNAN ENDO-1,4-BETA-MANNOSIDASE 1"/>
    <property type="match status" value="1"/>
</dbReference>
<evidence type="ECO:0000313" key="11">
    <source>
        <dbReference type="Proteomes" id="UP001165190"/>
    </source>
</evidence>
<evidence type="ECO:0000256" key="4">
    <source>
        <dbReference type="ARBA" id="ARBA00012706"/>
    </source>
</evidence>
<protein>
    <recommendedName>
        <fullName evidence="4">mannan endo-1,4-beta-mannosidase</fullName>
        <ecNumber evidence="4">3.2.1.78</ecNumber>
    </recommendedName>
</protein>
<evidence type="ECO:0000256" key="7">
    <source>
        <dbReference type="ARBA" id="ARBA00022801"/>
    </source>
</evidence>
<dbReference type="Proteomes" id="UP001165190">
    <property type="component" value="Unassembled WGS sequence"/>
</dbReference>
<keyword evidence="8" id="KW-0326">Glycosidase</keyword>
<evidence type="ECO:0000256" key="5">
    <source>
        <dbReference type="ARBA" id="ARBA00022525"/>
    </source>
</evidence>
<evidence type="ECO:0000256" key="2">
    <source>
        <dbReference type="ARBA" id="ARBA00004613"/>
    </source>
</evidence>
<dbReference type="InterPro" id="IPR045053">
    <property type="entry name" value="MAN-like"/>
</dbReference>
<dbReference type="SUPFAM" id="SSF51445">
    <property type="entry name" value="(Trans)glycosidases"/>
    <property type="match status" value="1"/>
</dbReference>
<keyword evidence="5" id="KW-0964">Secreted</keyword>
<name>A0A9W7MLF3_HIBTR</name>
<dbReference type="Pfam" id="PF26410">
    <property type="entry name" value="GH5_mannosidase"/>
    <property type="match status" value="1"/>
</dbReference>
<comment type="caution">
    <text evidence="10">The sequence shown here is derived from an EMBL/GenBank/DDBJ whole genome shotgun (WGS) entry which is preliminary data.</text>
</comment>
<evidence type="ECO:0000313" key="10">
    <source>
        <dbReference type="EMBL" id="GMJ09248.1"/>
    </source>
</evidence>
<dbReference type="PANTHER" id="PTHR31451">
    <property type="match status" value="1"/>
</dbReference>
<dbReference type="Gene3D" id="3.20.20.80">
    <property type="entry name" value="Glycosidases"/>
    <property type="match status" value="1"/>
</dbReference>
<dbReference type="InterPro" id="IPR001547">
    <property type="entry name" value="Glyco_hydro_5"/>
</dbReference>
<keyword evidence="7" id="KW-0378">Hydrolase</keyword>
<organism evidence="10 11">
    <name type="scientific">Hibiscus trionum</name>
    <name type="common">Flower of an hour</name>
    <dbReference type="NCBI Taxonomy" id="183268"/>
    <lineage>
        <taxon>Eukaryota</taxon>
        <taxon>Viridiplantae</taxon>
        <taxon>Streptophyta</taxon>
        <taxon>Embryophyta</taxon>
        <taxon>Tracheophyta</taxon>
        <taxon>Spermatophyta</taxon>
        <taxon>Magnoliopsida</taxon>
        <taxon>eudicotyledons</taxon>
        <taxon>Gunneridae</taxon>
        <taxon>Pentapetalae</taxon>
        <taxon>rosids</taxon>
        <taxon>malvids</taxon>
        <taxon>Malvales</taxon>
        <taxon>Malvaceae</taxon>
        <taxon>Malvoideae</taxon>
        <taxon>Hibiscus</taxon>
    </lineage>
</organism>
<keyword evidence="11" id="KW-1185">Reference proteome</keyword>
<evidence type="ECO:0000256" key="8">
    <source>
        <dbReference type="ARBA" id="ARBA00023295"/>
    </source>
</evidence>
<reference evidence="10" key="1">
    <citation type="submission" date="2023-05" db="EMBL/GenBank/DDBJ databases">
        <title>Genome and transcriptome analyses reveal genes involved in the formation of fine ridges on petal epidermal cells in Hibiscus trionum.</title>
        <authorList>
            <person name="Koshimizu S."/>
            <person name="Masuda S."/>
            <person name="Ishii T."/>
            <person name="Shirasu K."/>
            <person name="Hoshino A."/>
            <person name="Arita M."/>
        </authorList>
    </citation>
    <scope>NUCLEOTIDE SEQUENCE</scope>
    <source>
        <strain evidence="10">Hamamatsu line</strain>
    </source>
</reference>
<sequence>MDVSHNPVYMYVYCIVLYKLESEFQTTPTFPPISYVSASLPISLRTKVSLFFQALNMMANRRFISFIVLSLLTLTTNIHREIHHARADAGGNGFVQTMGTKFVLNGKPFYLNGFNAYWLMMFASEPSTTSKVTDVFREASKYGMNVARIWAFNDGDYMPLQNSPGSYNEDVFKGLDFVVAEANKYGIHLILSLVNNFKDYGGKDKYVQWAKQRGRNLRNQDDFFTDPVIKEYYKNHVKAVLTRINTVTGVAYKDDPTIFAWELMNEPRCITDPSGAHLQSWIKEMAAHVKSIDNHHLLEIGLEGFYGESTPEKKQYNPNNYLIGTDFISNNKIVEVDFATIHVYPEQWLPSTNMSEEAQLAFVDRWIEAHSLDCNSVLKKPLVIGEFGKSFKLPGYNLEKRNDYFQRIYNAIYSSARSGGSCAGGLFWQLLSLGMDNMGDGYQVVLEQSPSTASIIAQQSRLLSSLT</sequence>
<dbReference type="GO" id="GO:0016985">
    <property type="term" value="F:mannan endo-1,4-beta-mannosidase activity"/>
    <property type="evidence" value="ECO:0007669"/>
    <property type="project" value="UniProtKB-EC"/>
</dbReference>
<dbReference type="GO" id="GO:0000272">
    <property type="term" value="P:polysaccharide catabolic process"/>
    <property type="evidence" value="ECO:0007669"/>
    <property type="project" value="InterPro"/>
</dbReference>
<dbReference type="AlphaFoldDB" id="A0A9W7MLF3"/>
<dbReference type="GO" id="GO:0005576">
    <property type="term" value="C:extracellular region"/>
    <property type="evidence" value="ECO:0007669"/>
    <property type="project" value="UniProtKB-SubCell"/>
</dbReference>
<keyword evidence="6" id="KW-0732">Signal</keyword>
<dbReference type="EC" id="3.2.1.78" evidence="4"/>